<dbReference type="EMBL" id="CP071527">
    <property type="protein sequence ID" value="USQ12636.1"/>
    <property type="molecule type" value="Genomic_DNA"/>
</dbReference>
<feature type="region of interest" description="Disordered" evidence="1">
    <location>
        <begin position="1"/>
        <end position="23"/>
    </location>
</feature>
<evidence type="ECO:0008006" key="4">
    <source>
        <dbReference type="Google" id="ProtNLM"/>
    </source>
</evidence>
<reference evidence="2" key="1">
    <citation type="submission" date="2021-03" db="EMBL/GenBank/DDBJ databases">
        <title>Legionella lytica PCM 2298.</title>
        <authorList>
            <person name="Koper P."/>
        </authorList>
    </citation>
    <scope>NUCLEOTIDE SEQUENCE</scope>
    <source>
        <strain evidence="2">PCM 2298</strain>
    </source>
</reference>
<dbReference type="RefSeq" id="WP_252578817.1">
    <property type="nucleotide sequence ID" value="NZ_CP071527.1"/>
</dbReference>
<evidence type="ECO:0000313" key="3">
    <source>
        <dbReference type="Proteomes" id="UP001057474"/>
    </source>
</evidence>
<gene>
    <name evidence="2" type="ORF">J2N86_07880</name>
</gene>
<organism evidence="2 3">
    <name type="scientific">Legionella lytica</name>
    <dbReference type="NCBI Taxonomy" id="96232"/>
    <lineage>
        <taxon>Bacteria</taxon>
        <taxon>Pseudomonadati</taxon>
        <taxon>Pseudomonadota</taxon>
        <taxon>Gammaproteobacteria</taxon>
        <taxon>Legionellales</taxon>
        <taxon>Legionellaceae</taxon>
        <taxon>Legionella</taxon>
    </lineage>
</organism>
<dbReference type="Proteomes" id="UP001057474">
    <property type="component" value="Chromosome"/>
</dbReference>
<evidence type="ECO:0000256" key="1">
    <source>
        <dbReference type="SAM" id="MobiDB-lite"/>
    </source>
</evidence>
<evidence type="ECO:0000313" key="2">
    <source>
        <dbReference type="EMBL" id="USQ12636.1"/>
    </source>
</evidence>
<accession>A0ABY4Y5C9</accession>
<name>A0ABY4Y5C9_9GAMM</name>
<protein>
    <recommendedName>
        <fullName evidence="4">Membrane-associated HD superfamily hydrolase</fullName>
    </recommendedName>
</protein>
<proteinExistence type="predicted"/>
<sequence length="262" mass="29631">MAEDRSTQDEIAQKKKSMDDEARRLAEDNAKKAFQAAKNQADDLRKAAIVEEIEKIKRQAIERYDEKGNPITKQAIFEDKLKSVMSSEQSSIHDWKSAMMSLMSVLSAFVSAMNQEVNEKTSPYYVTLKHALKNGIVDMKDTLLDKLRGNPRVDLPTLVHNVQLGADNKLEVKLHAGAQELKNGEELPLGLRSLVALWLREQGYQPDQNNPEGFWTTEGHEPLTAQRFNELKNDPDNGLNAFLNRASEVQYREELDSSPNPP</sequence>
<keyword evidence="3" id="KW-1185">Reference proteome</keyword>